<dbReference type="EMBL" id="KI965460">
    <property type="protein sequence ID" value="EUD69562.1"/>
    <property type="molecule type" value="Genomic_DNA"/>
</dbReference>
<proteinExistence type="predicted"/>
<dbReference type="Proteomes" id="UP000030640">
    <property type="component" value="Unassembled WGS sequence"/>
</dbReference>
<name>W7A8M5_9APIC</name>
<dbReference type="InterPro" id="IPR006389">
    <property type="entry name" value="Early_transc_mb_plasmodium"/>
</dbReference>
<feature type="transmembrane region" description="Helical" evidence="1">
    <location>
        <begin position="6"/>
        <end position="28"/>
    </location>
</feature>
<dbReference type="VEuPathDB" id="PlasmoDB:C922_00426"/>
<protein>
    <recommendedName>
        <fullName evidence="4">Early transcribed membrane protein</fullName>
    </recommendedName>
</protein>
<feature type="transmembrane region" description="Helical" evidence="1">
    <location>
        <begin position="51"/>
        <end position="73"/>
    </location>
</feature>
<keyword evidence="1" id="KW-0472">Membrane</keyword>
<gene>
    <name evidence="2" type="ORF">C922_00426</name>
</gene>
<dbReference type="NCBIfam" id="TIGR01495">
    <property type="entry name" value="ETRAMP"/>
    <property type="match status" value="1"/>
</dbReference>
<accession>W7A8M5</accession>
<reference evidence="2 3" key="1">
    <citation type="submission" date="2013-02" db="EMBL/GenBank/DDBJ databases">
        <title>The Genome Sequence of Plasmodium inui San Antonio 1.</title>
        <authorList>
            <consortium name="The Broad Institute Genome Sequencing Platform"/>
            <consortium name="The Broad Institute Genome Sequencing Center for Infectious Disease"/>
            <person name="Neafsey D."/>
            <person name="Cheeseman I."/>
            <person name="Volkman S."/>
            <person name="Adams J."/>
            <person name="Walker B."/>
            <person name="Young S.K."/>
            <person name="Zeng Q."/>
            <person name="Gargeya S."/>
            <person name="Fitzgerald M."/>
            <person name="Haas B."/>
            <person name="Abouelleil A."/>
            <person name="Alvarado L."/>
            <person name="Arachchi H.M."/>
            <person name="Berlin A.M."/>
            <person name="Chapman S.B."/>
            <person name="Dewar J."/>
            <person name="Goldberg J."/>
            <person name="Griggs A."/>
            <person name="Gujja S."/>
            <person name="Hansen M."/>
            <person name="Howarth C."/>
            <person name="Imamovic A."/>
            <person name="Larimer J."/>
            <person name="McCowan C."/>
            <person name="Murphy C."/>
            <person name="Neiman D."/>
            <person name="Pearson M."/>
            <person name="Priest M."/>
            <person name="Roberts A."/>
            <person name="Saif S."/>
            <person name="Shea T."/>
            <person name="Sisk P."/>
            <person name="Sykes S."/>
            <person name="Wortman J."/>
            <person name="Nusbaum C."/>
            <person name="Birren B."/>
        </authorList>
    </citation>
    <scope>NUCLEOTIDE SEQUENCE [LARGE SCALE GENOMIC DNA]</scope>
    <source>
        <strain evidence="2 3">San Antonio 1</strain>
    </source>
</reference>
<sequence length="179" mass="20581">MNITKVYIFILILLFNILFEPHLCNAVVKRSDSHLMKLTIDELNKKRKKKVIYAVIGVVLGILALAAGGLGMTYRRKKPSIWDDLGLDAHGILNVTIAQGIWMAKKSMTKKPTPIDKLLPHMDEIRNIIKDELGNRKLDIDKYDPLQIEDFCNFSMYCIRESMLSFERNLRLGSWCTND</sequence>
<evidence type="ECO:0000256" key="1">
    <source>
        <dbReference type="SAM" id="Phobius"/>
    </source>
</evidence>
<keyword evidence="1" id="KW-1133">Transmembrane helix</keyword>
<keyword evidence="3" id="KW-1185">Reference proteome</keyword>
<dbReference type="RefSeq" id="XP_008814264.1">
    <property type="nucleotide sequence ID" value="XM_008816042.1"/>
</dbReference>
<evidence type="ECO:0008006" key="4">
    <source>
        <dbReference type="Google" id="ProtNLM"/>
    </source>
</evidence>
<dbReference type="OrthoDB" id="386258at2759"/>
<dbReference type="Pfam" id="PF09716">
    <property type="entry name" value="ETRAMP"/>
    <property type="match status" value="1"/>
</dbReference>
<organism evidence="2 3">
    <name type="scientific">Plasmodium inui San Antonio 1</name>
    <dbReference type="NCBI Taxonomy" id="1237626"/>
    <lineage>
        <taxon>Eukaryota</taxon>
        <taxon>Sar</taxon>
        <taxon>Alveolata</taxon>
        <taxon>Apicomplexa</taxon>
        <taxon>Aconoidasida</taxon>
        <taxon>Haemosporida</taxon>
        <taxon>Plasmodiidae</taxon>
        <taxon>Plasmodium</taxon>
        <taxon>Plasmodium (Plasmodium)</taxon>
    </lineage>
</organism>
<dbReference type="AlphaFoldDB" id="W7A8M5"/>
<evidence type="ECO:0000313" key="3">
    <source>
        <dbReference type="Proteomes" id="UP000030640"/>
    </source>
</evidence>
<evidence type="ECO:0000313" key="2">
    <source>
        <dbReference type="EMBL" id="EUD69562.1"/>
    </source>
</evidence>
<dbReference type="GeneID" id="20035700"/>
<keyword evidence="1" id="KW-0812">Transmembrane</keyword>